<keyword evidence="5" id="KW-1185">Reference proteome</keyword>
<feature type="domain" description="SHSP" evidence="3">
    <location>
        <begin position="34"/>
        <end position="146"/>
    </location>
</feature>
<organism evidence="4 5">
    <name type="scientific">Desulfuromonas thiophila</name>
    <dbReference type="NCBI Taxonomy" id="57664"/>
    <lineage>
        <taxon>Bacteria</taxon>
        <taxon>Pseudomonadati</taxon>
        <taxon>Thermodesulfobacteriota</taxon>
        <taxon>Desulfuromonadia</taxon>
        <taxon>Desulfuromonadales</taxon>
        <taxon>Desulfuromonadaceae</taxon>
        <taxon>Desulfuromonas</taxon>
    </lineage>
</organism>
<dbReference type="EMBL" id="FNAQ01000009">
    <property type="protein sequence ID" value="SDE36758.1"/>
    <property type="molecule type" value="Genomic_DNA"/>
</dbReference>
<dbReference type="SUPFAM" id="SSF49764">
    <property type="entry name" value="HSP20-like chaperones"/>
    <property type="match status" value="1"/>
</dbReference>
<dbReference type="STRING" id="57664.SAMN05661003_10928"/>
<proteinExistence type="inferred from homology"/>
<dbReference type="CDD" id="cd06464">
    <property type="entry name" value="ACD_sHsps-like"/>
    <property type="match status" value="1"/>
</dbReference>
<reference evidence="5" key="1">
    <citation type="submission" date="2016-10" db="EMBL/GenBank/DDBJ databases">
        <authorList>
            <person name="Varghese N."/>
            <person name="Submissions S."/>
        </authorList>
    </citation>
    <scope>NUCLEOTIDE SEQUENCE [LARGE SCALE GENOMIC DNA]</scope>
    <source>
        <strain evidence="5">DSM 8987</strain>
    </source>
</reference>
<accession>A0A1G7CBP1</accession>
<gene>
    <name evidence="4" type="ORF">SAMN05661003_10928</name>
</gene>
<dbReference type="Proteomes" id="UP000243205">
    <property type="component" value="Unassembled WGS sequence"/>
</dbReference>
<sequence>MSLVRWDPWREMEALVDRYNRALGLMPAGGQEEMRKGDWSPRVDIAETGDAFIIKAEIPDVQKEDVKVTLENGVLTLQGERRQETEEKGKTFHRVERLYGVFNRSFSLPDSVSPEGIKASFKDGMLTVTLTKRKETQPKAIEVKIDN</sequence>
<evidence type="ECO:0000313" key="5">
    <source>
        <dbReference type="Proteomes" id="UP000243205"/>
    </source>
</evidence>
<dbReference type="Gene3D" id="2.60.40.790">
    <property type="match status" value="1"/>
</dbReference>
<dbReference type="PROSITE" id="PS01031">
    <property type="entry name" value="SHSP"/>
    <property type="match status" value="1"/>
</dbReference>
<dbReference type="PANTHER" id="PTHR11527">
    <property type="entry name" value="HEAT-SHOCK PROTEIN 20 FAMILY MEMBER"/>
    <property type="match status" value="1"/>
</dbReference>
<dbReference type="InterPro" id="IPR008978">
    <property type="entry name" value="HSP20-like_chaperone"/>
</dbReference>
<dbReference type="InterPro" id="IPR031107">
    <property type="entry name" value="Small_HSP"/>
</dbReference>
<protein>
    <submittedName>
        <fullName evidence="4">Heat shock protein Hsp20</fullName>
    </submittedName>
</protein>
<evidence type="ECO:0000256" key="2">
    <source>
        <dbReference type="RuleBase" id="RU003616"/>
    </source>
</evidence>
<evidence type="ECO:0000313" key="4">
    <source>
        <dbReference type="EMBL" id="SDE36758.1"/>
    </source>
</evidence>
<keyword evidence="4" id="KW-0346">Stress response</keyword>
<dbReference type="InterPro" id="IPR002068">
    <property type="entry name" value="A-crystallin/Hsp20_dom"/>
</dbReference>
<evidence type="ECO:0000259" key="3">
    <source>
        <dbReference type="PROSITE" id="PS01031"/>
    </source>
</evidence>
<evidence type="ECO:0000256" key="1">
    <source>
        <dbReference type="PROSITE-ProRule" id="PRU00285"/>
    </source>
</evidence>
<dbReference type="RefSeq" id="WP_092078564.1">
    <property type="nucleotide sequence ID" value="NZ_CALFZY010000008.1"/>
</dbReference>
<dbReference type="OrthoDB" id="9811615at2"/>
<dbReference type="AlphaFoldDB" id="A0A1G7CBP1"/>
<comment type="similarity">
    <text evidence="1 2">Belongs to the small heat shock protein (HSP20) family.</text>
</comment>
<dbReference type="Pfam" id="PF00011">
    <property type="entry name" value="HSP20"/>
    <property type="match status" value="1"/>
</dbReference>
<name>A0A1G7CBP1_9BACT</name>